<dbReference type="Pfam" id="PF07681">
    <property type="entry name" value="DoxX"/>
    <property type="match status" value="1"/>
</dbReference>
<keyword evidence="6 7" id="KW-0472">Membrane</keyword>
<feature type="transmembrane region" description="Helical" evidence="7">
    <location>
        <begin position="94"/>
        <end position="113"/>
    </location>
</feature>
<sequence length="154" mass="17690">MNKIIQLHRLSTYFDAQIQEWGGSLFSLAIRIFVSWQFFKAGLLKLQDWELTLSLFREEYTVPFLPPEFAAAMGAGGEVLFPILIVLGIFSRPAALGLFCVNAMAVISYPQLWTFECPAAINDHLYWGLLLSALFFYGPGRFSFDYFLKKRWTK</sequence>
<keyword evidence="3" id="KW-1003">Cell membrane</keyword>
<keyword evidence="9" id="KW-1185">Reference proteome</keyword>
<dbReference type="InterPro" id="IPR032808">
    <property type="entry name" value="DoxX"/>
</dbReference>
<feature type="transmembrane region" description="Helical" evidence="7">
    <location>
        <begin position="69"/>
        <end position="87"/>
    </location>
</feature>
<evidence type="ECO:0000256" key="1">
    <source>
        <dbReference type="ARBA" id="ARBA00004651"/>
    </source>
</evidence>
<dbReference type="RefSeq" id="WP_186914959.1">
    <property type="nucleotide sequence ID" value="NZ_JACOFZ010000001.1"/>
</dbReference>
<reference evidence="8" key="1">
    <citation type="submission" date="2020-08" db="EMBL/GenBank/DDBJ databases">
        <title>Novel species isolated from subtropical streams in China.</title>
        <authorList>
            <person name="Lu H."/>
        </authorList>
    </citation>
    <scope>NUCLEOTIDE SEQUENCE</scope>
    <source>
        <strain evidence="8">LX22W</strain>
    </source>
</reference>
<evidence type="ECO:0000256" key="3">
    <source>
        <dbReference type="ARBA" id="ARBA00022475"/>
    </source>
</evidence>
<dbReference type="EMBL" id="JACOFZ010000001">
    <property type="protein sequence ID" value="MBC3880537.1"/>
    <property type="molecule type" value="Genomic_DNA"/>
</dbReference>
<comment type="subcellular location">
    <subcellularLocation>
        <location evidence="1">Cell membrane</location>
        <topology evidence="1">Multi-pass membrane protein</topology>
    </subcellularLocation>
</comment>
<dbReference type="AlphaFoldDB" id="A0A923HQC3"/>
<feature type="transmembrane region" description="Helical" evidence="7">
    <location>
        <begin position="21"/>
        <end position="39"/>
    </location>
</feature>
<comment type="similarity">
    <text evidence="2">Belongs to the DoxX family.</text>
</comment>
<evidence type="ECO:0000256" key="2">
    <source>
        <dbReference type="ARBA" id="ARBA00006679"/>
    </source>
</evidence>
<dbReference type="PANTHER" id="PTHR33452">
    <property type="entry name" value="OXIDOREDUCTASE CATD-RELATED"/>
    <property type="match status" value="1"/>
</dbReference>
<keyword evidence="5 7" id="KW-1133">Transmembrane helix</keyword>
<dbReference type="PANTHER" id="PTHR33452:SF1">
    <property type="entry name" value="INNER MEMBRANE PROTEIN YPHA-RELATED"/>
    <property type="match status" value="1"/>
</dbReference>
<feature type="transmembrane region" description="Helical" evidence="7">
    <location>
        <begin position="125"/>
        <end position="144"/>
    </location>
</feature>
<evidence type="ECO:0000256" key="4">
    <source>
        <dbReference type="ARBA" id="ARBA00022692"/>
    </source>
</evidence>
<evidence type="ECO:0000313" key="8">
    <source>
        <dbReference type="EMBL" id="MBC3880537.1"/>
    </source>
</evidence>
<evidence type="ECO:0000256" key="6">
    <source>
        <dbReference type="ARBA" id="ARBA00023136"/>
    </source>
</evidence>
<evidence type="ECO:0000256" key="7">
    <source>
        <dbReference type="SAM" id="Phobius"/>
    </source>
</evidence>
<accession>A0A923HQC3</accession>
<name>A0A923HQC3_9BURK</name>
<gene>
    <name evidence="8" type="ORF">H8K36_04070</name>
</gene>
<keyword evidence="4 7" id="KW-0812">Transmembrane</keyword>
<organism evidence="8 9">
    <name type="scientific">Undibacterium nitidum</name>
    <dbReference type="NCBI Taxonomy" id="2762298"/>
    <lineage>
        <taxon>Bacteria</taxon>
        <taxon>Pseudomonadati</taxon>
        <taxon>Pseudomonadota</taxon>
        <taxon>Betaproteobacteria</taxon>
        <taxon>Burkholderiales</taxon>
        <taxon>Oxalobacteraceae</taxon>
        <taxon>Undibacterium</taxon>
    </lineage>
</organism>
<proteinExistence type="inferred from homology"/>
<dbReference type="Proteomes" id="UP000627446">
    <property type="component" value="Unassembled WGS sequence"/>
</dbReference>
<evidence type="ECO:0000313" key="9">
    <source>
        <dbReference type="Proteomes" id="UP000627446"/>
    </source>
</evidence>
<dbReference type="GO" id="GO:0005886">
    <property type="term" value="C:plasma membrane"/>
    <property type="evidence" value="ECO:0007669"/>
    <property type="project" value="UniProtKB-SubCell"/>
</dbReference>
<dbReference type="InterPro" id="IPR051907">
    <property type="entry name" value="DoxX-like_oxidoreductase"/>
</dbReference>
<evidence type="ECO:0000256" key="5">
    <source>
        <dbReference type="ARBA" id="ARBA00022989"/>
    </source>
</evidence>
<comment type="caution">
    <text evidence="8">The sequence shown here is derived from an EMBL/GenBank/DDBJ whole genome shotgun (WGS) entry which is preliminary data.</text>
</comment>
<protein>
    <submittedName>
        <fullName evidence="8">DoxX family protein</fullName>
    </submittedName>
</protein>